<keyword evidence="2" id="KW-0808">Transferase</keyword>
<evidence type="ECO:0000313" key="2">
    <source>
        <dbReference type="EMBL" id="NER14141.1"/>
    </source>
</evidence>
<dbReference type="SUPFAM" id="SSF55729">
    <property type="entry name" value="Acyl-CoA N-acyltransferases (Nat)"/>
    <property type="match status" value="1"/>
</dbReference>
<dbReference type="GO" id="GO:0016747">
    <property type="term" value="F:acyltransferase activity, transferring groups other than amino-acyl groups"/>
    <property type="evidence" value="ECO:0007669"/>
    <property type="project" value="InterPro"/>
</dbReference>
<dbReference type="Proteomes" id="UP000468581">
    <property type="component" value="Unassembled WGS sequence"/>
</dbReference>
<dbReference type="EMBL" id="JAABOO010000002">
    <property type="protein sequence ID" value="NER14141.1"/>
    <property type="molecule type" value="Genomic_DNA"/>
</dbReference>
<dbReference type="InterPro" id="IPR000182">
    <property type="entry name" value="GNAT_dom"/>
</dbReference>
<reference evidence="2 3" key="1">
    <citation type="submission" date="2020-01" db="EMBL/GenBank/DDBJ databases">
        <title>Leptobacterium flavescens.</title>
        <authorList>
            <person name="Wang G."/>
        </authorList>
    </citation>
    <scope>NUCLEOTIDE SEQUENCE [LARGE SCALE GENOMIC DNA]</scope>
    <source>
        <strain evidence="2 3">KCTC 22160</strain>
    </source>
</reference>
<dbReference type="AlphaFoldDB" id="A0A6P0ULA3"/>
<dbReference type="PANTHER" id="PTHR43792:SF1">
    <property type="entry name" value="N-ACETYLTRANSFERASE DOMAIN-CONTAINING PROTEIN"/>
    <property type="match status" value="1"/>
</dbReference>
<dbReference type="InterPro" id="IPR051531">
    <property type="entry name" value="N-acetyltransferase"/>
</dbReference>
<keyword evidence="3" id="KW-1185">Reference proteome</keyword>
<dbReference type="RefSeq" id="WP_163607403.1">
    <property type="nucleotide sequence ID" value="NZ_JAABOO010000002.1"/>
</dbReference>
<dbReference type="PROSITE" id="PS51186">
    <property type="entry name" value="GNAT"/>
    <property type="match status" value="1"/>
</dbReference>
<dbReference type="Gene3D" id="3.40.630.30">
    <property type="match status" value="1"/>
</dbReference>
<accession>A0A6P0ULA3</accession>
<proteinExistence type="predicted"/>
<protein>
    <submittedName>
        <fullName evidence="2">GNAT family N-acetyltransferase</fullName>
    </submittedName>
</protein>
<dbReference type="InterPro" id="IPR016181">
    <property type="entry name" value="Acyl_CoA_acyltransferase"/>
</dbReference>
<evidence type="ECO:0000259" key="1">
    <source>
        <dbReference type="PROSITE" id="PS51186"/>
    </source>
</evidence>
<feature type="domain" description="N-acetyltransferase" evidence="1">
    <location>
        <begin position="8"/>
        <end position="168"/>
    </location>
</feature>
<comment type="caution">
    <text evidence="2">The sequence shown here is derived from an EMBL/GenBank/DDBJ whole genome shotgun (WGS) entry which is preliminary data.</text>
</comment>
<gene>
    <name evidence="2" type="ORF">GWK08_11865</name>
</gene>
<name>A0A6P0ULA3_9FLAO</name>
<dbReference type="Pfam" id="PF13302">
    <property type="entry name" value="Acetyltransf_3"/>
    <property type="match status" value="1"/>
</dbReference>
<dbReference type="PANTHER" id="PTHR43792">
    <property type="entry name" value="GNAT FAMILY, PUTATIVE (AFU_ORTHOLOGUE AFUA_3G00765)-RELATED-RELATED"/>
    <property type="match status" value="1"/>
</dbReference>
<organism evidence="2 3">
    <name type="scientific">Leptobacterium flavescens</name>
    <dbReference type="NCBI Taxonomy" id="472055"/>
    <lineage>
        <taxon>Bacteria</taxon>
        <taxon>Pseudomonadati</taxon>
        <taxon>Bacteroidota</taxon>
        <taxon>Flavobacteriia</taxon>
        <taxon>Flavobacteriales</taxon>
        <taxon>Flavobacteriaceae</taxon>
        <taxon>Leptobacterium</taxon>
    </lineage>
</organism>
<sequence length="171" mass="20290">MIFETERLSVRLLKETDIGSFHELQSDPEVMRYVGGKPMSLDENKKDLRHVINCYTREGNEFRVWGVFTNDGAFVGTCALIKNKYEEYEIGYRFIKRYWGNAYGIEITRGLINYAFHKLNIDILVAYVDRENKGSVRILDSLFNFTDEFWNEEDNCWDRKYCLKNERPPVD</sequence>
<evidence type="ECO:0000313" key="3">
    <source>
        <dbReference type="Proteomes" id="UP000468581"/>
    </source>
</evidence>